<dbReference type="AlphaFoldDB" id="A0A9E1B8W5"/>
<protein>
    <submittedName>
        <fullName evidence="1">Uncharacterized protein</fullName>
    </submittedName>
</protein>
<evidence type="ECO:0000313" key="1">
    <source>
        <dbReference type="EMBL" id="MBS5831189.1"/>
    </source>
</evidence>
<comment type="caution">
    <text evidence="1">The sequence shown here is derived from an EMBL/GenBank/DDBJ whole genome shotgun (WGS) entry which is preliminary data.</text>
</comment>
<evidence type="ECO:0000313" key="2">
    <source>
        <dbReference type="Proteomes" id="UP000824019"/>
    </source>
</evidence>
<organism evidence="1 2">
    <name type="scientific">Campylobacter concisus</name>
    <dbReference type="NCBI Taxonomy" id="199"/>
    <lineage>
        <taxon>Bacteria</taxon>
        <taxon>Pseudomonadati</taxon>
        <taxon>Campylobacterota</taxon>
        <taxon>Epsilonproteobacteria</taxon>
        <taxon>Campylobacterales</taxon>
        <taxon>Campylobacteraceae</taxon>
        <taxon>Campylobacter</taxon>
    </lineage>
</organism>
<sequence length="112" mass="12232">AGNDTLVFNNTAVVDFGSIADLNKKVDSFENIQLKGNSEIKFDAKDIFAITDDISTVLKIKGDATSKVDINGKWHEDTSVHADAGYKGYTSNDTVNGQTLHIQIEDKIQTDL</sequence>
<dbReference type="EMBL" id="JAHAKR010000645">
    <property type="protein sequence ID" value="MBS5831189.1"/>
    <property type="molecule type" value="Genomic_DNA"/>
</dbReference>
<feature type="non-terminal residue" evidence="1">
    <location>
        <position position="1"/>
    </location>
</feature>
<gene>
    <name evidence="1" type="ORF">KIC69_10265</name>
</gene>
<reference evidence="1" key="1">
    <citation type="submission" date="2021-02" db="EMBL/GenBank/DDBJ databases">
        <title>Infant gut strain persistence is associated with maternal origin, phylogeny, and functional potential including surface adhesion and iron acquisition.</title>
        <authorList>
            <person name="Lou Y.C."/>
        </authorList>
    </citation>
    <scope>NUCLEOTIDE SEQUENCE</scope>
    <source>
        <strain evidence="1">L3_101_000G1_dasL3_101_000G1_concoct_7_sub</strain>
    </source>
</reference>
<accession>A0A9E1B8W5</accession>
<proteinExistence type="predicted"/>
<name>A0A9E1B8W5_9BACT</name>
<dbReference type="Proteomes" id="UP000824019">
    <property type="component" value="Unassembled WGS sequence"/>
</dbReference>